<evidence type="ECO:0000313" key="4">
    <source>
        <dbReference type="EMBL" id="MED6149056.1"/>
    </source>
</evidence>
<dbReference type="EMBL" id="JASCZI010091121">
    <property type="protein sequence ID" value="MED6149056.1"/>
    <property type="molecule type" value="Genomic_DNA"/>
</dbReference>
<dbReference type="Proteomes" id="UP001341840">
    <property type="component" value="Unassembled WGS sequence"/>
</dbReference>
<keyword evidence="2" id="KW-0326">Glycosidase</keyword>
<protein>
    <submittedName>
        <fullName evidence="4">Xyloglucan endotransglucosylase/hydrolase protein 2</fullName>
        <ecNumber evidence="4">2.4.1.207</ecNumber>
    </submittedName>
</protein>
<dbReference type="GO" id="GO:0016762">
    <property type="term" value="F:xyloglucan:xyloglucosyl transferase activity"/>
    <property type="evidence" value="ECO:0007669"/>
    <property type="project" value="UniProtKB-EC"/>
</dbReference>
<dbReference type="Pfam" id="PF00722">
    <property type="entry name" value="Glyco_hydro_16"/>
    <property type="match status" value="1"/>
</dbReference>
<dbReference type="InterPro" id="IPR000757">
    <property type="entry name" value="Beta-glucanase-like"/>
</dbReference>
<proteinExistence type="predicted"/>
<dbReference type="SUPFAM" id="SSF49899">
    <property type="entry name" value="Concanavalin A-like lectins/glucanases"/>
    <property type="match status" value="1"/>
</dbReference>
<feature type="domain" description="GH16" evidence="3">
    <location>
        <begin position="17"/>
        <end position="82"/>
    </location>
</feature>
<organism evidence="4 5">
    <name type="scientific">Stylosanthes scabra</name>
    <dbReference type="NCBI Taxonomy" id="79078"/>
    <lineage>
        <taxon>Eukaryota</taxon>
        <taxon>Viridiplantae</taxon>
        <taxon>Streptophyta</taxon>
        <taxon>Embryophyta</taxon>
        <taxon>Tracheophyta</taxon>
        <taxon>Spermatophyta</taxon>
        <taxon>Magnoliopsida</taxon>
        <taxon>eudicotyledons</taxon>
        <taxon>Gunneridae</taxon>
        <taxon>Pentapetalae</taxon>
        <taxon>rosids</taxon>
        <taxon>fabids</taxon>
        <taxon>Fabales</taxon>
        <taxon>Fabaceae</taxon>
        <taxon>Papilionoideae</taxon>
        <taxon>50 kb inversion clade</taxon>
        <taxon>dalbergioids sensu lato</taxon>
        <taxon>Dalbergieae</taxon>
        <taxon>Pterocarpus clade</taxon>
        <taxon>Stylosanthes</taxon>
    </lineage>
</organism>
<comment type="caution">
    <text evidence="4">The sequence shown here is derived from an EMBL/GenBank/DDBJ whole genome shotgun (WGS) entry which is preliminary data.</text>
</comment>
<evidence type="ECO:0000256" key="1">
    <source>
        <dbReference type="ARBA" id="ARBA00022801"/>
    </source>
</evidence>
<keyword evidence="1" id="KW-0378">Hydrolase</keyword>
<evidence type="ECO:0000313" key="5">
    <source>
        <dbReference type="Proteomes" id="UP001341840"/>
    </source>
</evidence>
<evidence type="ECO:0000256" key="2">
    <source>
        <dbReference type="ARBA" id="ARBA00023295"/>
    </source>
</evidence>
<dbReference type="Gene3D" id="2.60.120.200">
    <property type="match status" value="1"/>
</dbReference>
<dbReference type="InterPro" id="IPR013320">
    <property type="entry name" value="ConA-like_dom_sf"/>
</dbReference>
<dbReference type="EC" id="2.4.1.207" evidence="4"/>
<dbReference type="PANTHER" id="PTHR31062">
    <property type="entry name" value="XYLOGLUCAN ENDOTRANSGLUCOSYLASE/HYDROLASE PROTEIN 8-RELATED"/>
    <property type="match status" value="1"/>
</dbReference>
<sequence length="82" mass="9294">MSVGIMLCGAKAIDGSFQENYMVTWGKQHVFFLNKGQEVQLSIDKTSGAGFRSRWDYDSGFFEMRIKIPNKDSRGVVTAFYV</sequence>
<accession>A0ABU6TJU7</accession>
<keyword evidence="4" id="KW-0328">Glycosyltransferase</keyword>
<gene>
    <name evidence="4" type="primary">XTH2_2</name>
    <name evidence="4" type="ORF">PIB30_058868</name>
</gene>
<keyword evidence="4" id="KW-0808">Transferase</keyword>
<name>A0ABU6TJU7_9FABA</name>
<keyword evidence="5" id="KW-1185">Reference proteome</keyword>
<reference evidence="4 5" key="1">
    <citation type="journal article" date="2023" name="Plants (Basel)">
        <title>Bridging the Gap: Combining Genomics and Transcriptomics Approaches to Understand Stylosanthes scabra, an Orphan Legume from the Brazilian Caatinga.</title>
        <authorList>
            <person name="Ferreira-Neto J.R.C."/>
            <person name="da Silva M.D."/>
            <person name="Binneck E."/>
            <person name="de Melo N.F."/>
            <person name="da Silva R.H."/>
            <person name="de Melo A.L.T.M."/>
            <person name="Pandolfi V."/>
            <person name="Bustamante F.O."/>
            <person name="Brasileiro-Vidal A.C."/>
            <person name="Benko-Iseppon A.M."/>
        </authorList>
    </citation>
    <scope>NUCLEOTIDE SEQUENCE [LARGE SCALE GENOMIC DNA]</scope>
    <source>
        <tissue evidence="4">Leaves</tissue>
    </source>
</reference>
<dbReference type="InterPro" id="IPR044791">
    <property type="entry name" value="Beta-glucanase/XTH"/>
</dbReference>
<evidence type="ECO:0000259" key="3">
    <source>
        <dbReference type="Pfam" id="PF00722"/>
    </source>
</evidence>